<dbReference type="Gene3D" id="3.30.9.10">
    <property type="entry name" value="D-Amino Acid Oxidase, subunit A, domain 2"/>
    <property type="match status" value="1"/>
</dbReference>
<dbReference type="InterPro" id="IPR036188">
    <property type="entry name" value="FAD/NAD-bd_sf"/>
</dbReference>
<dbReference type="GO" id="GO:0009228">
    <property type="term" value="P:thiamine biosynthetic process"/>
    <property type="evidence" value="ECO:0007669"/>
    <property type="project" value="UniProtKB-KW"/>
</dbReference>
<dbReference type="InterPro" id="IPR006076">
    <property type="entry name" value="FAD-dep_OxRdtase"/>
</dbReference>
<dbReference type="GO" id="GO:0005737">
    <property type="term" value="C:cytoplasm"/>
    <property type="evidence" value="ECO:0007669"/>
    <property type="project" value="TreeGrafter"/>
</dbReference>
<accession>A0A0P9C2C1</accession>
<dbReference type="PATRIC" id="fig|381306.5.peg.1623"/>
<dbReference type="SUPFAM" id="SSF54373">
    <property type="entry name" value="FAD-linked reductases, C-terminal domain"/>
    <property type="match status" value="1"/>
</dbReference>
<dbReference type="PANTHER" id="PTHR13847:SF289">
    <property type="entry name" value="GLYCINE OXIDASE"/>
    <property type="match status" value="1"/>
</dbReference>
<dbReference type="Pfam" id="PF01266">
    <property type="entry name" value="DAO"/>
    <property type="match status" value="1"/>
</dbReference>
<sequence>MSTFQPDTVVIGGGIIGLTTALALSERGQTVTVVDPGRREGVSSWAGGGILSPLYPWRQHPAVNALAKRSQQVYPELCRQVRDRTGIDPELRSLGMLYADFPSHPPLDRETARDWAREQGVEFQELGGDELPAAEPELSPVAEYGMRMPGISWVRNPRLMRGLRSLALDGGVEILDGALALRLREQGGTIRGVETDAGSVEADRVVVAAGPWSTQLLGQVGWDLPVRPVKGTMLLLQGWHPVLEQVVMTGSHYLIPRADNRILVGSTTEEAGFDNRTVLGSVRALSQAAVEMVPETANLELETFWSGLRPGSPDERPFVGPVPGVDGLYVSSGHYRNGVVHAPASAELLAAQMTGSEPPLDPEPFAPGRSLSEGEE</sequence>
<dbReference type="GO" id="GO:0050660">
    <property type="term" value="F:flavin adenine dinucleotide binding"/>
    <property type="evidence" value="ECO:0007669"/>
    <property type="project" value="InterPro"/>
</dbReference>
<evidence type="ECO:0000256" key="4">
    <source>
        <dbReference type="SAM" id="MobiDB-lite"/>
    </source>
</evidence>
<evidence type="ECO:0000256" key="1">
    <source>
        <dbReference type="ARBA" id="ARBA00004948"/>
    </source>
</evidence>
<dbReference type="SUPFAM" id="SSF51905">
    <property type="entry name" value="FAD/NAD(P)-binding domain"/>
    <property type="match status" value="1"/>
</dbReference>
<evidence type="ECO:0000256" key="3">
    <source>
        <dbReference type="ARBA" id="ARBA00023002"/>
    </source>
</evidence>
<feature type="domain" description="FAD dependent oxidoreductase" evidence="5">
    <location>
        <begin position="7"/>
        <end position="351"/>
    </location>
</feature>
<dbReference type="Gene3D" id="3.50.50.60">
    <property type="entry name" value="FAD/NAD(P)-binding domain"/>
    <property type="match status" value="1"/>
</dbReference>
<evidence type="ECO:0000259" key="5">
    <source>
        <dbReference type="Pfam" id="PF01266"/>
    </source>
</evidence>
<name>A0A0P9C2C1_9GAMM</name>
<keyword evidence="2" id="KW-0784">Thiamine biosynthesis</keyword>
<dbReference type="RefSeq" id="WP_054966922.1">
    <property type="nucleotide sequence ID" value="NZ_FMUN01000001.1"/>
</dbReference>
<dbReference type="UniPathway" id="UPA00060"/>
<gene>
    <name evidence="6" type="ORF">SAMN05661077_0384</name>
</gene>
<dbReference type="PANTHER" id="PTHR13847">
    <property type="entry name" value="SARCOSINE DEHYDROGENASE-RELATED"/>
    <property type="match status" value="1"/>
</dbReference>
<dbReference type="InterPro" id="IPR012727">
    <property type="entry name" value="Gly_oxidase_ThiO"/>
</dbReference>
<proteinExistence type="predicted"/>
<dbReference type="STRING" id="381306.AN478_12360"/>
<evidence type="ECO:0000256" key="2">
    <source>
        <dbReference type="ARBA" id="ARBA00022977"/>
    </source>
</evidence>
<reference evidence="7" key="1">
    <citation type="submission" date="2016-10" db="EMBL/GenBank/DDBJ databases">
        <authorList>
            <person name="Varghese N."/>
        </authorList>
    </citation>
    <scope>NUCLEOTIDE SEQUENCE [LARGE SCALE GENOMIC DNA]</scope>
    <source>
        <strain evidence="7">HL 19</strain>
    </source>
</reference>
<dbReference type="NCBIfam" id="TIGR02352">
    <property type="entry name" value="thiamin_ThiO"/>
    <property type="match status" value="1"/>
</dbReference>
<protein>
    <submittedName>
        <fullName evidence="6">Glycine oxidase</fullName>
    </submittedName>
</protein>
<keyword evidence="3" id="KW-0560">Oxidoreductase</keyword>
<feature type="region of interest" description="Disordered" evidence="4">
    <location>
        <begin position="352"/>
        <end position="376"/>
    </location>
</feature>
<keyword evidence="7" id="KW-1185">Reference proteome</keyword>
<dbReference type="GO" id="GO:0009229">
    <property type="term" value="P:thiamine diphosphate biosynthetic process"/>
    <property type="evidence" value="ECO:0007669"/>
    <property type="project" value="UniProtKB-UniPathway"/>
</dbReference>
<organism evidence="6 7">
    <name type="scientific">Thiohalorhabdus denitrificans</name>
    <dbReference type="NCBI Taxonomy" id="381306"/>
    <lineage>
        <taxon>Bacteria</taxon>
        <taxon>Pseudomonadati</taxon>
        <taxon>Pseudomonadota</taxon>
        <taxon>Gammaproteobacteria</taxon>
        <taxon>Thiohalorhabdales</taxon>
        <taxon>Thiohalorhabdaceae</taxon>
        <taxon>Thiohalorhabdus</taxon>
    </lineage>
</organism>
<dbReference type="GO" id="GO:0016491">
    <property type="term" value="F:oxidoreductase activity"/>
    <property type="evidence" value="ECO:0007669"/>
    <property type="project" value="UniProtKB-KW"/>
</dbReference>
<dbReference type="EMBL" id="FMUN01000001">
    <property type="protein sequence ID" value="SCX77874.1"/>
    <property type="molecule type" value="Genomic_DNA"/>
</dbReference>
<evidence type="ECO:0000313" key="7">
    <source>
        <dbReference type="Proteomes" id="UP000183104"/>
    </source>
</evidence>
<comment type="pathway">
    <text evidence="1">Cofactor biosynthesis; thiamine diphosphate biosynthesis.</text>
</comment>
<evidence type="ECO:0000313" key="6">
    <source>
        <dbReference type="EMBL" id="SCX77874.1"/>
    </source>
</evidence>
<dbReference type="AlphaFoldDB" id="A0A0P9C2C1"/>
<dbReference type="Proteomes" id="UP000183104">
    <property type="component" value="Unassembled WGS sequence"/>
</dbReference>